<feature type="transmembrane region" description="Helical" evidence="13">
    <location>
        <begin position="51"/>
        <end position="69"/>
    </location>
</feature>
<dbReference type="PANTHER" id="PTHR30529">
    <property type="entry name" value="CYTOCHROME B561"/>
    <property type="match status" value="1"/>
</dbReference>
<keyword evidence="9 13" id="KW-1133">Transmembrane helix</keyword>
<comment type="similarity">
    <text evidence="12">Belongs to the cytochrome b561 family.</text>
</comment>
<keyword evidence="4" id="KW-1003">Cell membrane</keyword>
<feature type="transmembrane region" description="Helical" evidence="13">
    <location>
        <begin position="12"/>
        <end position="31"/>
    </location>
</feature>
<evidence type="ECO:0000259" key="14">
    <source>
        <dbReference type="Pfam" id="PF01292"/>
    </source>
</evidence>
<comment type="subcellular location">
    <subcellularLocation>
        <location evidence="2">Cell membrane</location>
        <topology evidence="2">Multi-pass membrane protein</topology>
    </subcellularLocation>
</comment>
<sequence>MKSTLAPRYTRVAIILHWLIALLIVANYVIAWSAEDLPKAELIALMGYHKANGLSILTLTLVRIAWRLVHKGPPFSAALSAWEVALARVTHFLLYFLMLAIPLTGWGMVSGGGDPVSWFGLFEIPALPVGPDKALGGIFHESHEVLAIVMLGLLALHIAGALKHQLLDRDDTMARMAPFLSRR</sequence>
<evidence type="ECO:0000256" key="3">
    <source>
        <dbReference type="ARBA" id="ARBA00022448"/>
    </source>
</evidence>
<gene>
    <name evidence="15" type="ORF">GCM10011349_17730</name>
</gene>
<evidence type="ECO:0000313" key="15">
    <source>
        <dbReference type="EMBL" id="GGN48290.1"/>
    </source>
</evidence>
<protein>
    <submittedName>
        <fullName evidence="15">Cytochrome b</fullName>
    </submittedName>
</protein>
<proteinExistence type="inferred from homology"/>
<dbReference type="RefSeq" id="WP_188819306.1">
    <property type="nucleotide sequence ID" value="NZ_BMLK01000007.1"/>
</dbReference>
<feature type="domain" description="Cytochrome b561 bacterial/Ni-hydrogenase" evidence="14">
    <location>
        <begin position="8"/>
        <end position="177"/>
    </location>
</feature>
<evidence type="ECO:0000256" key="2">
    <source>
        <dbReference type="ARBA" id="ARBA00004651"/>
    </source>
</evidence>
<evidence type="ECO:0000313" key="16">
    <source>
        <dbReference type="Proteomes" id="UP000605099"/>
    </source>
</evidence>
<keyword evidence="7" id="KW-0479">Metal-binding</keyword>
<evidence type="ECO:0000256" key="10">
    <source>
        <dbReference type="ARBA" id="ARBA00023004"/>
    </source>
</evidence>
<keyword evidence="3" id="KW-0813">Transport</keyword>
<dbReference type="SUPFAM" id="SSF81342">
    <property type="entry name" value="Transmembrane di-heme cytochromes"/>
    <property type="match status" value="1"/>
</dbReference>
<dbReference type="Pfam" id="PF01292">
    <property type="entry name" value="Ni_hydr_CYTB"/>
    <property type="match status" value="1"/>
</dbReference>
<evidence type="ECO:0000256" key="9">
    <source>
        <dbReference type="ARBA" id="ARBA00022989"/>
    </source>
</evidence>
<feature type="transmembrane region" description="Helical" evidence="13">
    <location>
        <begin position="145"/>
        <end position="162"/>
    </location>
</feature>
<keyword evidence="16" id="KW-1185">Reference proteome</keyword>
<reference evidence="16" key="1">
    <citation type="journal article" date="2019" name="Int. J. Syst. Evol. Microbiol.">
        <title>The Global Catalogue of Microorganisms (GCM) 10K type strain sequencing project: providing services to taxonomists for standard genome sequencing and annotation.</title>
        <authorList>
            <consortium name="The Broad Institute Genomics Platform"/>
            <consortium name="The Broad Institute Genome Sequencing Center for Infectious Disease"/>
            <person name="Wu L."/>
            <person name="Ma J."/>
        </authorList>
    </citation>
    <scope>NUCLEOTIDE SEQUENCE [LARGE SCALE GENOMIC DNA]</scope>
    <source>
        <strain evidence="16">CGMCC 1.6784</strain>
    </source>
</reference>
<dbReference type="InterPro" id="IPR016174">
    <property type="entry name" value="Di-haem_cyt_TM"/>
</dbReference>
<evidence type="ECO:0000256" key="7">
    <source>
        <dbReference type="ARBA" id="ARBA00022723"/>
    </source>
</evidence>
<keyword evidence="5" id="KW-0349">Heme</keyword>
<evidence type="ECO:0000256" key="12">
    <source>
        <dbReference type="ARBA" id="ARBA00037975"/>
    </source>
</evidence>
<comment type="caution">
    <text evidence="15">The sequence shown here is derived from an EMBL/GenBank/DDBJ whole genome shotgun (WGS) entry which is preliminary data.</text>
</comment>
<feature type="transmembrane region" description="Helical" evidence="13">
    <location>
        <begin position="89"/>
        <end position="109"/>
    </location>
</feature>
<evidence type="ECO:0000256" key="4">
    <source>
        <dbReference type="ARBA" id="ARBA00022475"/>
    </source>
</evidence>
<evidence type="ECO:0000256" key="6">
    <source>
        <dbReference type="ARBA" id="ARBA00022692"/>
    </source>
</evidence>
<dbReference type="Proteomes" id="UP000605099">
    <property type="component" value="Unassembled WGS sequence"/>
</dbReference>
<keyword evidence="8" id="KW-0249">Electron transport</keyword>
<dbReference type="InterPro" id="IPR052168">
    <property type="entry name" value="Cytochrome_b561_oxidase"/>
</dbReference>
<dbReference type="InterPro" id="IPR011577">
    <property type="entry name" value="Cyt_b561_bac/Ni-Hgenase"/>
</dbReference>
<comment type="cofactor">
    <cofactor evidence="1">
        <name>heme b</name>
        <dbReference type="ChEBI" id="CHEBI:60344"/>
    </cofactor>
</comment>
<dbReference type="EMBL" id="BMLK01000007">
    <property type="protein sequence ID" value="GGN48290.1"/>
    <property type="molecule type" value="Genomic_DNA"/>
</dbReference>
<evidence type="ECO:0000256" key="1">
    <source>
        <dbReference type="ARBA" id="ARBA00001970"/>
    </source>
</evidence>
<dbReference type="PANTHER" id="PTHR30529:SF1">
    <property type="entry name" value="CYTOCHROME B561 HOMOLOG 2"/>
    <property type="match status" value="1"/>
</dbReference>
<name>A0ABQ2JMU0_9SPHN</name>
<evidence type="ECO:0000256" key="5">
    <source>
        <dbReference type="ARBA" id="ARBA00022617"/>
    </source>
</evidence>
<keyword evidence="6 13" id="KW-0812">Transmembrane</keyword>
<keyword evidence="11 13" id="KW-0472">Membrane</keyword>
<evidence type="ECO:0000256" key="13">
    <source>
        <dbReference type="SAM" id="Phobius"/>
    </source>
</evidence>
<evidence type="ECO:0000256" key="11">
    <source>
        <dbReference type="ARBA" id="ARBA00023136"/>
    </source>
</evidence>
<organism evidence="15 16">
    <name type="scientific">Novosphingobium indicum</name>
    <dbReference type="NCBI Taxonomy" id="462949"/>
    <lineage>
        <taxon>Bacteria</taxon>
        <taxon>Pseudomonadati</taxon>
        <taxon>Pseudomonadota</taxon>
        <taxon>Alphaproteobacteria</taxon>
        <taxon>Sphingomonadales</taxon>
        <taxon>Sphingomonadaceae</taxon>
        <taxon>Novosphingobium</taxon>
    </lineage>
</organism>
<evidence type="ECO:0000256" key="8">
    <source>
        <dbReference type="ARBA" id="ARBA00022982"/>
    </source>
</evidence>
<accession>A0ABQ2JMU0</accession>
<keyword evidence="10" id="KW-0408">Iron</keyword>